<reference evidence="3 4" key="1">
    <citation type="submission" date="2020-02" db="EMBL/GenBank/DDBJ databases">
        <title>Aliifodinibius halophilus 2W32, complete genome.</title>
        <authorList>
            <person name="Li Y."/>
            <person name="Wu S."/>
        </authorList>
    </citation>
    <scope>NUCLEOTIDE SEQUENCE [LARGE SCALE GENOMIC DNA]</scope>
    <source>
        <strain evidence="3 4">2W32</strain>
    </source>
</reference>
<dbReference type="AlphaFoldDB" id="A0A6M1TG05"/>
<keyword evidence="4" id="KW-1185">Reference proteome</keyword>
<dbReference type="InterPro" id="IPR027385">
    <property type="entry name" value="Beta-barrel_OMP"/>
</dbReference>
<evidence type="ECO:0000313" key="3">
    <source>
        <dbReference type="EMBL" id="NGP89042.1"/>
    </source>
</evidence>
<dbReference type="InterPro" id="IPR011250">
    <property type="entry name" value="OMP/PagP_B-barrel"/>
</dbReference>
<sequence length="212" mass="23455">MKKIILLVIVLVGLEVAVKAQSSSKLRFYAGSGITLPIHSDHYDNFEGNWSPGYNINFGIGYVFSPVLTLSTTVDFSRVNFDENYFAGFYQLGNELIYENANLKSTWGGTASLRISPFPDRPIGIPFFKIGVGASQFREVSQTKVTSQNIGTEVTVSETFRNWGPTASLGAGFKFNLSNNLHLLAEVNYKAWFDANGNSPTQYLPIEIGIEF</sequence>
<dbReference type="Proteomes" id="UP000479132">
    <property type="component" value="Unassembled WGS sequence"/>
</dbReference>
<dbReference type="RefSeq" id="WP_165269377.1">
    <property type="nucleotide sequence ID" value="NZ_JAALLS010000015.1"/>
</dbReference>
<comment type="caution">
    <text evidence="3">The sequence shown here is derived from an EMBL/GenBank/DDBJ whole genome shotgun (WGS) entry which is preliminary data.</text>
</comment>
<evidence type="ECO:0000259" key="2">
    <source>
        <dbReference type="Pfam" id="PF13505"/>
    </source>
</evidence>
<dbReference type="Gene3D" id="2.40.160.20">
    <property type="match status" value="1"/>
</dbReference>
<evidence type="ECO:0000256" key="1">
    <source>
        <dbReference type="ARBA" id="ARBA00022729"/>
    </source>
</evidence>
<accession>A0A6M1TG05</accession>
<feature type="domain" description="Outer membrane protein beta-barrel" evidence="2">
    <location>
        <begin position="8"/>
        <end position="194"/>
    </location>
</feature>
<proteinExistence type="predicted"/>
<dbReference type="Pfam" id="PF13505">
    <property type="entry name" value="OMP_b-brl"/>
    <property type="match status" value="1"/>
</dbReference>
<dbReference type="SUPFAM" id="SSF56925">
    <property type="entry name" value="OMPA-like"/>
    <property type="match status" value="1"/>
</dbReference>
<protein>
    <submittedName>
        <fullName evidence="3">Porin family protein</fullName>
    </submittedName>
</protein>
<name>A0A6M1TG05_9BACT</name>
<evidence type="ECO:0000313" key="4">
    <source>
        <dbReference type="Proteomes" id="UP000479132"/>
    </source>
</evidence>
<dbReference type="EMBL" id="JAALLS010000015">
    <property type="protein sequence ID" value="NGP89042.1"/>
    <property type="molecule type" value="Genomic_DNA"/>
</dbReference>
<gene>
    <name evidence="3" type="ORF">G3569_11820</name>
</gene>
<organism evidence="3 4">
    <name type="scientific">Fodinibius halophilus</name>
    <dbReference type="NCBI Taxonomy" id="1736908"/>
    <lineage>
        <taxon>Bacteria</taxon>
        <taxon>Pseudomonadati</taxon>
        <taxon>Balneolota</taxon>
        <taxon>Balneolia</taxon>
        <taxon>Balneolales</taxon>
        <taxon>Balneolaceae</taxon>
        <taxon>Fodinibius</taxon>
    </lineage>
</organism>
<keyword evidence="1" id="KW-0732">Signal</keyword>